<evidence type="ECO:0000313" key="1">
    <source>
        <dbReference type="EMBL" id="TFK76037.1"/>
    </source>
</evidence>
<organism evidence="1 2">
    <name type="scientific">Pluteus cervinus</name>
    <dbReference type="NCBI Taxonomy" id="181527"/>
    <lineage>
        <taxon>Eukaryota</taxon>
        <taxon>Fungi</taxon>
        <taxon>Dikarya</taxon>
        <taxon>Basidiomycota</taxon>
        <taxon>Agaricomycotina</taxon>
        <taxon>Agaricomycetes</taxon>
        <taxon>Agaricomycetidae</taxon>
        <taxon>Agaricales</taxon>
        <taxon>Pluteineae</taxon>
        <taxon>Pluteaceae</taxon>
        <taxon>Pluteus</taxon>
    </lineage>
</organism>
<accession>A0ACD3BEL0</accession>
<name>A0ACD3BEL0_9AGAR</name>
<gene>
    <name evidence="1" type="ORF">BDN72DRAFT_891891</name>
</gene>
<dbReference type="EMBL" id="ML208261">
    <property type="protein sequence ID" value="TFK76037.1"/>
    <property type="molecule type" value="Genomic_DNA"/>
</dbReference>
<sequence length="487" mass="55245">MSVHVTPEFNSRSSTLAFPTEQPFVNDIASVNGWRICTHPQGWIYFYHKTLKVVTDQDIRDPATETMIRLVAKKYEFESRDEDFEVHINSQNSPLNMIVNHTHCVASYTLEDVIHDAILECNPHTLNRRRRLYWNYLWNHPAHVPVPARATSDASDTLTWFYTDNLISGGKSVVPFSKGECEDLTRVLHQLTGAFSDLSSTHNTVLTMAPAPCNDNTVGKTVFLAWLLREICSFRASEGYGLHTQKAFQALHRSRPHHPTTLRRNPPAPSPFTIFIIRVFFFGIPNIYYAHVKSSCEYRGRLTSVQQNWDAYIERLVREYSDFLLIATVLLSATVGFLAVPGIPQTGTIAATLSALASLSSITVGVFSIWRHKTNSRAMDSFAYMHNAQHNFWGFYGHAMLLSLPPAFLIWAIITFTVAIVAYAAESIGGHNEVQKVSAWVVLAIFVVLLVIVLLSLYTFSIIWEFRQRTSQLWHKVQTVWNRASPV</sequence>
<keyword evidence="2" id="KW-1185">Reference proteome</keyword>
<proteinExistence type="predicted"/>
<dbReference type="Proteomes" id="UP000308600">
    <property type="component" value="Unassembled WGS sequence"/>
</dbReference>
<reference evidence="1 2" key="1">
    <citation type="journal article" date="2019" name="Nat. Ecol. Evol.">
        <title>Megaphylogeny resolves global patterns of mushroom evolution.</title>
        <authorList>
            <person name="Varga T."/>
            <person name="Krizsan K."/>
            <person name="Foldi C."/>
            <person name="Dima B."/>
            <person name="Sanchez-Garcia M."/>
            <person name="Sanchez-Ramirez S."/>
            <person name="Szollosi G.J."/>
            <person name="Szarkandi J.G."/>
            <person name="Papp V."/>
            <person name="Albert L."/>
            <person name="Andreopoulos W."/>
            <person name="Angelini C."/>
            <person name="Antonin V."/>
            <person name="Barry K.W."/>
            <person name="Bougher N.L."/>
            <person name="Buchanan P."/>
            <person name="Buyck B."/>
            <person name="Bense V."/>
            <person name="Catcheside P."/>
            <person name="Chovatia M."/>
            <person name="Cooper J."/>
            <person name="Damon W."/>
            <person name="Desjardin D."/>
            <person name="Finy P."/>
            <person name="Geml J."/>
            <person name="Haridas S."/>
            <person name="Hughes K."/>
            <person name="Justo A."/>
            <person name="Karasinski D."/>
            <person name="Kautmanova I."/>
            <person name="Kiss B."/>
            <person name="Kocsube S."/>
            <person name="Kotiranta H."/>
            <person name="LaButti K.M."/>
            <person name="Lechner B.E."/>
            <person name="Liimatainen K."/>
            <person name="Lipzen A."/>
            <person name="Lukacs Z."/>
            <person name="Mihaltcheva S."/>
            <person name="Morgado L.N."/>
            <person name="Niskanen T."/>
            <person name="Noordeloos M.E."/>
            <person name="Ohm R.A."/>
            <person name="Ortiz-Santana B."/>
            <person name="Ovrebo C."/>
            <person name="Racz N."/>
            <person name="Riley R."/>
            <person name="Savchenko A."/>
            <person name="Shiryaev A."/>
            <person name="Soop K."/>
            <person name="Spirin V."/>
            <person name="Szebenyi C."/>
            <person name="Tomsovsky M."/>
            <person name="Tulloss R.E."/>
            <person name="Uehling J."/>
            <person name="Grigoriev I.V."/>
            <person name="Vagvolgyi C."/>
            <person name="Papp T."/>
            <person name="Martin F.M."/>
            <person name="Miettinen O."/>
            <person name="Hibbett D.S."/>
            <person name="Nagy L.G."/>
        </authorList>
    </citation>
    <scope>NUCLEOTIDE SEQUENCE [LARGE SCALE GENOMIC DNA]</scope>
    <source>
        <strain evidence="1 2">NL-1719</strain>
    </source>
</reference>
<evidence type="ECO:0000313" key="2">
    <source>
        <dbReference type="Proteomes" id="UP000308600"/>
    </source>
</evidence>
<protein>
    <submittedName>
        <fullName evidence="1">Uncharacterized protein</fullName>
    </submittedName>
</protein>